<dbReference type="SMART" id="SM00174">
    <property type="entry name" value="RHO"/>
    <property type="match status" value="1"/>
</dbReference>
<dbReference type="PROSITE" id="PS51420">
    <property type="entry name" value="RHO"/>
    <property type="match status" value="1"/>
</dbReference>
<name>A0ABR2L8R8_9EUKA</name>
<feature type="compositionally biased region" description="Polar residues" evidence="2">
    <location>
        <begin position="181"/>
        <end position="194"/>
    </location>
</feature>
<dbReference type="PANTHER" id="PTHR47979">
    <property type="entry name" value="DRAB11-RELATED"/>
    <property type="match status" value="1"/>
</dbReference>
<dbReference type="SMART" id="SM00173">
    <property type="entry name" value="RAS"/>
    <property type="match status" value="1"/>
</dbReference>
<dbReference type="InterPro" id="IPR027417">
    <property type="entry name" value="P-loop_NTPase"/>
</dbReference>
<evidence type="ECO:0000256" key="2">
    <source>
        <dbReference type="SAM" id="MobiDB-lite"/>
    </source>
</evidence>
<dbReference type="NCBIfam" id="TIGR00231">
    <property type="entry name" value="small_GTP"/>
    <property type="match status" value="1"/>
</dbReference>
<dbReference type="SMART" id="SM00176">
    <property type="entry name" value="RAN"/>
    <property type="match status" value="1"/>
</dbReference>
<proteinExistence type="inferred from homology"/>
<dbReference type="EMBL" id="JAPFFF010000001">
    <property type="protein sequence ID" value="KAK8899745.1"/>
    <property type="molecule type" value="Genomic_DNA"/>
</dbReference>
<evidence type="ECO:0008006" key="5">
    <source>
        <dbReference type="Google" id="ProtNLM"/>
    </source>
</evidence>
<evidence type="ECO:0000313" key="4">
    <source>
        <dbReference type="Proteomes" id="UP001470230"/>
    </source>
</evidence>
<keyword evidence="4" id="KW-1185">Reference proteome</keyword>
<dbReference type="Pfam" id="PF00071">
    <property type="entry name" value="Ras"/>
    <property type="match status" value="1"/>
</dbReference>
<dbReference type="Gene3D" id="3.40.50.300">
    <property type="entry name" value="P-loop containing nucleotide triphosphate hydrolases"/>
    <property type="match status" value="1"/>
</dbReference>
<dbReference type="PRINTS" id="PR00449">
    <property type="entry name" value="RASTRNSFRMNG"/>
</dbReference>
<dbReference type="InterPro" id="IPR001806">
    <property type="entry name" value="Small_GTPase"/>
</dbReference>
<comment type="caution">
    <text evidence="3">The sequence shown here is derived from an EMBL/GenBank/DDBJ whole genome shotgun (WGS) entry which is preliminary data.</text>
</comment>
<dbReference type="PROSITE" id="PS51421">
    <property type="entry name" value="RAS"/>
    <property type="match status" value="1"/>
</dbReference>
<evidence type="ECO:0000313" key="3">
    <source>
        <dbReference type="EMBL" id="KAK8899745.1"/>
    </source>
</evidence>
<reference evidence="3 4" key="1">
    <citation type="submission" date="2024-04" db="EMBL/GenBank/DDBJ databases">
        <title>Tritrichomonas musculus Genome.</title>
        <authorList>
            <person name="Alves-Ferreira E."/>
            <person name="Grigg M."/>
            <person name="Lorenzi H."/>
            <person name="Galac M."/>
        </authorList>
    </citation>
    <scope>NUCLEOTIDE SEQUENCE [LARGE SCALE GENOMIC DNA]</scope>
    <source>
        <strain evidence="3 4">EAF2021</strain>
    </source>
</reference>
<feature type="region of interest" description="Disordered" evidence="2">
    <location>
        <begin position="181"/>
        <end position="205"/>
    </location>
</feature>
<dbReference type="PROSITE" id="PS51417">
    <property type="entry name" value="ARF"/>
    <property type="match status" value="1"/>
</dbReference>
<evidence type="ECO:0000256" key="1">
    <source>
        <dbReference type="ARBA" id="ARBA00006270"/>
    </source>
</evidence>
<sequence>MSEIPSYKVVVVGSSGVGKTAIVQRLIDNTFIEDTQSTVGVEFKSFSVESDGFVCKLSIWDTAGQEKFRSVSKAYFRNAVGAVLVFSLDDLDSFNELNSWINDLTSLATPNAAILLVGNKADLTDKRSITENEALDFAKRYNVEYIETSAKEGQNVKETFTRLAKIIAEKIKNKEIKGTFQNSATPPISQLNGERSSKNKSGGCC</sequence>
<protein>
    <recommendedName>
        <fullName evidence="5">Small GTP-binding protein</fullName>
    </recommendedName>
</protein>
<dbReference type="InterPro" id="IPR050209">
    <property type="entry name" value="Rab_GTPases_membrane_traffic"/>
</dbReference>
<comment type="similarity">
    <text evidence="1">Belongs to the small GTPase superfamily. Rab family.</text>
</comment>
<dbReference type="SMART" id="SM00175">
    <property type="entry name" value="RAB"/>
    <property type="match status" value="1"/>
</dbReference>
<dbReference type="InterPro" id="IPR005225">
    <property type="entry name" value="Small_GTP-bd"/>
</dbReference>
<dbReference type="SMART" id="SM00177">
    <property type="entry name" value="ARF"/>
    <property type="match status" value="1"/>
</dbReference>
<organism evidence="3 4">
    <name type="scientific">Tritrichomonas musculus</name>
    <dbReference type="NCBI Taxonomy" id="1915356"/>
    <lineage>
        <taxon>Eukaryota</taxon>
        <taxon>Metamonada</taxon>
        <taxon>Parabasalia</taxon>
        <taxon>Tritrichomonadida</taxon>
        <taxon>Tritrichomonadidae</taxon>
        <taxon>Tritrichomonas</taxon>
    </lineage>
</organism>
<dbReference type="Proteomes" id="UP001470230">
    <property type="component" value="Unassembled WGS sequence"/>
</dbReference>
<accession>A0ABR2L8R8</accession>
<dbReference type="PROSITE" id="PS51419">
    <property type="entry name" value="RAB"/>
    <property type="match status" value="1"/>
</dbReference>
<dbReference type="CDD" id="cd00154">
    <property type="entry name" value="Rab"/>
    <property type="match status" value="1"/>
</dbReference>
<dbReference type="SUPFAM" id="SSF52540">
    <property type="entry name" value="P-loop containing nucleoside triphosphate hydrolases"/>
    <property type="match status" value="1"/>
</dbReference>
<gene>
    <name evidence="3" type="ORF">M9Y10_002067</name>
</gene>